<sequence length="149" mass="17892">MTYKKPLPKLEIQGGIYFITFTTYERLELNDEARKIVLDACLYFHEKRYFLYSTVVMSDHVHLLIKPYRKSEQEYWSMGSIMHSIKSYSSNQVPKVMKHMGKVWQDGCYDVLIKNREHFLNILDYIRENPVKAKYADAPEDYPFLWESF</sequence>
<dbReference type="EMBL" id="JAQOSP010000036">
    <property type="protein sequence ID" value="MDJ1168819.1"/>
    <property type="molecule type" value="Genomic_DNA"/>
</dbReference>
<dbReference type="NCBIfam" id="NF047646">
    <property type="entry name" value="REP_Tyr_transpos"/>
    <property type="match status" value="1"/>
</dbReference>
<dbReference type="Gene3D" id="3.30.70.1290">
    <property type="entry name" value="Transposase IS200-like"/>
    <property type="match status" value="1"/>
</dbReference>
<reference evidence="2 3" key="1">
    <citation type="submission" date="2023-01" db="EMBL/GenBank/DDBJ databases">
        <title>Novel diversity within Roseofilum (Cyanobacteria; Desertifilaceae) from marine benthic mats with descriptions of four novel species.</title>
        <authorList>
            <person name="Wang Y."/>
            <person name="Berthold D.E."/>
            <person name="Hu J."/>
            <person name="Lefler F.W."/>
            <person name="Laughinghouse H.D. IV."/>
        </authorList>
    </citation>
    <scope>NUCLEOTIDE SEQUENCE [LARGE SCALE GENOMIC DNA]</scope>
    <source>
        <strain evidence="2 3">BLCC-M154</strain>
    </source>
</reference>
<accession>A0ABT7APL6</accession>
<dbReference type="InterPro" id="IPR002686">
    <property type="entry name" value="Transposase_17"/>
</dbReference>
<dbReference type="RefSeq" id="WP_283752582.1">
    <property type="nucleotide sequence ID" value="NZ_JAQOSP010000036.1"/>
</dbReference>
<protein>
    <submittedName>
        <fullName evidence="2">Transposase</fullName>
    </submittedName>
</protein>
<dbReference type="PANTHER" id="PTHR36966:SF1">
    <property type="entry name" value="REP-ASSOCIATED TYROSINE TRANSPOSASE"/>
    <property type="match status" value="1"/>
</dbReference>
<organism evidence="2 3">
    <name type="scientific">Roseofilum acuticapitatum BLCC-M154</name>
    <dbReference type="NCBI Taxonomy" id="3022444"/>
    <lineage>
        <taxon>Bacteria</taxon>
        <taxon>Bacillati</taxon>
        <taxon>Cyanobacteriota</taxon>
        <taxon>Cyanophyceae</taxon>
        <taxon>Desertifilales</taxon>
        <taxon>Desertifilaceae</taxon>
        <taxon>Roseofilum</taxon>
        <taxon>Roseofilum acuticapitatum</taxon>
    </lineage>
</organism>
<gene>
    <name evidence="2" type="ORF">PMG71_05220</name>
</gene>
<feature type="domain" description="Transposase IS200-like" evidence="1">
    <location>
        <begin position="12"/>
        <end position="129"/>
    </location>
</feature>
<dbReference type="Proteomes" id="UP001235303">
    <property type="component" value="Unassembled WGS sequence"/>
</dbReference>
<name>A0ABT7APL6_9CYAN</name>
<keyword evidence="3" id="KW-1185">Reference proteome</keyword>
<evidence type="ECO:0000313" key="3">
    <source>
        <dbReference type="Proteomes" id="UP001235303"/>
    </source>
</evidence>
<dbReference type="InterPro" id="IPR052715">
    <property type="entry name" value="RAYT_transposase"/>
</dbReference>
<dbReference type="SUPFAM" id="SSF143422">
    <property type="entry name" value="Transposase IS200-like"/>
    <property type="match status" value="1"/>
</dbReference>
<dbReference type="PANTHER" id="PTHR36966">
    <property type="entry name" value="REP-ASSOCIATED TYROSINE TRANSPOSASE"/>
    <property type="match status" value="1"/>
</dbReference>
<dbReference type="InterPro" id="IPR036515">
    <property type="entry name" value="Transposase_17_sf"/>
</dbReference>
<dbReference type="Pfam" id="PF01797">
    <property type="entry name" value="Y1_Tnp"/>
    <property type="match status" value="1"/>
</dbReference>
<evidence type="ECO:0000313" key="2">
    <source>
        <dbReference type="EMBL" id="MDJ1168819.1"/>
    </source>
</evidence>
<comment type="caution">
    <text evidence="2">The sequence shown here is derived from an EMBL/GenBank/DDBJ whole genome shotgun (WGS) entry which is preliminary data.</text>
</comment>
<evidence type="ECO:0000259" key="1">
    <source>
        <dbReference type="SMART" id="SM01321"/>
    </source>
</evidence>
<proteinExistence type="predicted"/>
<dbReference type="SMART" id="SM01321">
    <property type="entry name" value="Y1_Tnp"/>
    <property type="match status" value="1"/>
</dbReference>